<comment type="caution">
    <text evidence="2">The sequence shown here is derived from an EMBL/GenBank/DDBJ whole genome shotgun (WGS) entry which is preliminary data.</text>
</comment>
<dbReference type="EMBL" id="JBHSIT010000003">
    <property type="protein sequence ID" value="MFC4907963.1"/>
    <property type="molecule type" value="Genomic_DNA"/>
</dbReference>
<keyword evidence="3" id="KW-1185">Reference proteome</keyword>
<feature type="transmembrane region" description="Helical" evidence="1">
    <location>
        <begin position="40"/>
        <end position="63"/>
    </location>
</feature>
<keyword evidence="1" id="KW-0472">Membrane</keyword>
<organism evidence="2 3">
    <name type="scientific">Actinomadura gamaensis</name>
    <dbReference type="NCBI Taxonomy" id="1763541"/>
    <lineage>
        <taxon>Bacteria</taxon>
        <taxon>Bacillati</taxon>
        <taxon>Actinomycetota</taxon>
        <taxon>Actinomycetes</taxon>
        <taxon>Streptosporangiales</taxon>
        <taxon>Thermomonosporaceae</taxon>
        <taxon>Actinomadura</taxon>
    </lineage>
</organism>
<reference evidence="3" key="1">
    <citation type="journal article" date="2019" name="Int. J. Syst. Evol. Microbiol.">
        <title>The Global Catalogue of Microorganisms (GCM) 10K type strain sequencing project: providing services to taxonomists for standard genome sequencing and annotation.</title>
        <authorList>
            <consortium name="The Broad Institute Genomics Platform"/>
            <consortium name="The Broad Institute Genome Sequencing Center for Infectious Disease"/>
            <person name="Wu L."/>
            <person name="Ma J."/>
        </authorList>
    </citation>
    <scope>NUCLEOTIDE SEQUENCE [LARGE SCALE GENOMIC DNA]</scope>
    <source>
        <strain evidence="3">KLKA75</strain>
    </source>
</reference>
<accession>A0ABV9TWW4</accession>
<keyword evidence="1" id="KW-1133">Transmembrane helix</keyword>
<dbReference type="SUPFAM" id="SSF50969">
    <property type="entry name" value="YVTN repeat-like/Quinoprotein amine dehydrogenase"/>
    <property type="match status" value="1"/>
</dbReference>
<gene>
    <name evidence="2" type="ORF">ACFPCY_11575</name>
</gene>
<evidence type="ECO:0000313" key="2">
    <source>
        <dbReference type="EMBL" id="MFC4907963.1"/>
    </source>
</evidence>
<evidence type="ECO:0000313" key="3">
    <source>
        <dbReference type="Proteomes" id="UP001595872"/>
    </source>
</evidence>
<dbReference type="InterPro" id="IPR011044">
    <property type="entry name" value="Quino_amine_DH_bsu"/>
</dbReference>
<proteinExistence type="predicted"/>
<sequence>MNDLETAIREVLSELAEQAVPSTVPVVPARRRRRFRSGSAWRWAVPAAASALVTVIAVVALVAPGDGHRAGAPRPESVPVAGPAPASPDFVVVVRGGRGPGERPTSVVEVRDASAGRVVATVPTPREVAWFAGVTAARDNRLFFLDAVLGLGENTQRIYRLRLGDRGEPADLRPVDRASFTMSALPVLAAAPDGTRLMWTDPMRGVLTVLDLATGRSRVFAIGGVSAIDPSSTLDGARAITFDGRNIVSMAAGTGRTRRSPLPAGVVAAAFAGDSIIAESVASNGRTTSVDELRNGTIRVSTETWDERNGSWGTLDPDGGGRHVLLQKDGRLARYDLDTGVLRTFPLLAGKGVSGGAAW</sequence>
<name>A0ABV9TWW4_9ACTN</name>
<dbReference type="RefSeq" id="WP_378254178.1">
    <property type="nucleotide sequence ID" value="NZ_JBHSIT010000003.1"/>
</dbReference>
<protein>
    <submittedName>
        <fullName evidence="2">Uncharacterized protein</fullName>
    </submittedName>
</protein>
<evidence type="ECO:0000256" key="1">
    <source>
        <dbReference type="SAM" id="Phobius"/>
    </source>
</evidence>
<keyword evidence="1" id="KW-0812">Transmembrane</keyword>
<dbReference type="Proteomes" id="UP001595872">
    <property type="component" value="Unassembled WGS sequence"/>
</dbReference>